<dbReference type="Proteomes" id="UP000276133">
    <property type="component" value="Unassembled WGS sequence"/>
</dbReference>
<sequence>MSKFKIDSVNAEWCNIQSCINCKNLLIMCEISEKCPTLDYIEIYFLRNPLLYTKNKGSACRHLCQNQHLSVHKTFHNMIYRTLLPRCYHNNSLNSAFSYMPSMKSTSCGKICWQRPLFQLHRLPSGIGHIYLPHQIEVPNQPAFHA</sequence>
<proteinExistence type="predicted"/>
<reference evidence="1 2" key="1">
    <citation type="journal article" date="2018" name="Sci. Rep.">
        <title>Genomic signatures of local adaptation to the degree of environmental predictability in rotifers.</title>
        <authorList>
            <person name="Franch-Gras L."/>
            <person name="Hahn C."/>
            <person name="Garcia-Roger E.M."/>
            <person name="Carmona M.J."/>
            <person name="Serra M."/>
            <person name="Gomez A."/>
        </authorList>
    </citation>
    <scope>NUCLEOTIDE SEQUENCE [LARGE SCALE GENOMIC DNA]</scope>
    <source>
        <strain evidence="1">HYR1</strain>
    </source>
</reference>
<keyword evidence="2" id="KW-1185">Reference proteome</keyword>
<gene>
    <name evidence="1" type="ORF">BpHYR1_029008</name>
</gene>
<dbReference type="EMBL" id="REGN01000684">
    <property type="protein sequence ID" value="RNA40037.1"/>
    <property type="molecule type" value="Genomic_DNA"/>
</dbReference>
<protein>
    <submittedName>
        <fullName evidence="1">Uncharacterized protein</fullName>
    </submittedName>
</protein>
<name>A0A3M7SWI3_BRAPC</name>
<organism evidence="1 2">
    <name type="scientific">Brachionus plicatilis</name>
    <name type="common">Marine rotifer</name>
    <name type="synonym">Brachionus muelleri</name>
    <dbReference type="NCBI Taxonomy" id="10195"/>
    <lineage>
        <taxon>Eukaryota</taxon>
        <taxon>Metazoa</taxon>
        <taxon>Spiralia</taxon>
        <taxon>Gnathifera</taxon>
        <taxon>Rotifera</taxon>
        <taxon>Eurotatoria</taxon>
        <taxon>Monogononta</taxon>
        <taxon>Pseudotrocha</taxon>
        <taxon>Ploima</taxon>
        <taxon>Brachionidae</taxon>
        <taxon>Brachionus</taxon>
    </lineage>
</organism>
<comment type="caution">
    <text evidence="1">The sequence shown here is derived from an EMBL/GenBank/DDBJ whole genome shotgun (WGS) entry which is preliminary data.</text>
</comment>
<accession>A0A3M7SWI3</accession>
<evidence type="ECO:0000313" key="1">
    <source>
        <dbReference type="EMBL" id="RNA40037.1"/>
    </source>
</evidence>
<evidence type="ECO:0000313" key="2">
    <source>
        <dbReference type="Proteomes" id="UP000276133"/>
    </source>
</evidence>
<dbReference type="AlphaFoldDB" id="A0A3M7SWI3"/>